<accession>A0A1L9RR25</accession>
<dbReference type="Pfam" id="PF19287">
    <property type="entry name" value="DUF5910"/>
    <property type="match status" value="1"/>
</dbReference>
<dbReference type="VEuPathDB" id="FungiDB:ASPWEDRAFT_170810"/>
<evidence type="ECO:0000313" key="1">
    <source>
        <dbReference type="EMBL" id="OJJ37323.1"/>
    </source>
</evidence>
<dbReference type="GeneID" id="63746530"/>
<reference evidence="2" key="1">
    <citation type="journal article" date="2017" name="Genome Biol.">
        <title>Comparative genomics reveals high biological diversity and specific adaptations in the industrially and medically important fungal genus Aspergillus.</title>
        <authorList>
            <person name="de Vries R.P."/>
            <person name="Riley R."/>
            <person name="Wiebenga A."/>
            <person name="Aguilar-Osorio G."/>
            <person name="Amillis S."/>
            <person name="Uchima C.A."/>
            <person name="Anderluh G."/>
            <person name="Asadollahi M."/>
            <person name="Askin M."/>
            <person name="Barry K."/>
            <person name="Battaglia E."/>
            <person name="Bayram O."/>
            <person name="Benocci T."/>
            <person name="Braus-Stromeyer S.A."/>
            <person name="Caldana C."/>
            <person name="Canovas D."/>
            <person name="Cerqueira G.C."/>
            <person name="Chen F."/>
            <person name="Chen W."/>
            <person name="Choi C."/>
            <person name="Clum A."/>
            <person name="Dos Santos R.A."/>
            <person name="Damasio A.R."/>
            <person name="Diallinas G."/>
            <person name="Emri T."/>
            <person name="Fekete E."/>
            <person name="Flipphi M."/>
            <person name="Freyberg S."/>
            <person name="Gallo A."/>
            <person name="Gournas C."/>
            <person name="Habgood R."/>
            <person name="Hainaut M."/>
            <person name="Harispe M.L."/>
            <person name="Henrissat B."/>
            <person name="Hilden K.S."/>
            <person name="Hope R."/>
            <person name="Hossain A."/>
            <person name="Karabika E."/>
            <person name="Karaffa L."/>
            <person name="Karanyi Z."/>
            <person name="Krasevec N."/>
            <person name="Kuo A."/>
            <person name="Kusch H."/>
            <person name="LaButti K."/>
            <person name="Lagendijk E.L."/>
            <person name="Lapidus A."/>
            <person name="Levasseur A."/>
            <person name="Lindquist E."/>
            <person name="Lipzen A."/>
            <person name="Logrieco A.F."/>
            <person name="MacCabe A."/>
            <person name="Maekelae M.R."/>
            <person name="Malavazi I."/>
            <person name="Melin P."/>
            <person name="Meyer V."/>
            <person name="Mielnichuk N."/>
            <person name="Miskei M."/>
            <person name="Molnar A.P."/>
            <person name="Mule G."/>
            <person name="Ngan C.Y."/>
            <person name="Orejas M."/>
            <person name="Orosz E."/>
            <person name="Ouedraogo J.P."/>
            <person name="Overkamp K.M."/>
            <person name="Park H.-S."/>
            <person name="Perrone G."/>
            <person name="Piumi F."/>
            <person name="Punt P.J."/>
            <person name="Ram A.F."/>
            <person name="Ramon A."/>
            <person name="Rauscher S."/>
            <person name="Record E."/>
            <person name="Riano-Pachon D.M."/>
            <person name="Robert V."/>
            <person name="Roehrig J."/>
            <person name="Ruller R."/>
            <person name="Salamov A."/>
            <person name="Salih N.S."/>
            <person name="Samson R.A."/>
            <person name="Sandor E."/>
            <person name="Sanguinetti M."/>
            <person name="Schuetze T."/>
            <person name="Sepcic K."/>
            <person name="Shelest E."/>
            <person name="Sherlock G."/>
            <person name="Sophianopoulou V."/>
            <person name="Squina F.M."/>
            <person name="Sun H."/>
            <person name="Susca A."/>
            <person name="Todd R.B."/>
            <person name="Tsang A."/>
            <person name="Unkles S.E."/>
            <person name="van de Wiele N."/>
            <person name="van Rossen-Uffink D."/>
            <person name="Oliveira J.V."/>
            <person name="Vesth T.C."/>
            <person name="Visser J."/>
            <person name="Yu J.-H."/>
            <person name="Zhou M."/>
            <person name="Andersen M.R."/>
            <person name="Archer D.B."/>
            <person name="Baker S.E."/>
            <person name="Benoit I."/>
            <person name="Brakhage A.A."/>
            <person name="Braus G.H."/>
            <person name="Fischer R."/>
            <person name="Frisvad J.C."/>
            <person name="Goldman G.H."/>
            <person name="Houbraken J."/>
            <person name="Oakley B."/>
            <person name="Pocsi I."/>
            <person name="Scazzocchio C."/>
            <person name="Seiboth B."/>
            <person name="vanKuyk P.A."/>
            <person name="Wortman J."/>
            <person name="Dyer P.S."/>
            <person name="Grigoriev I.V."/>
        </authorList>
    </citation>
    <scope>NUCLEOTIDE SEQUENCE [LARGE SCALE GENOMIC DNA]</scope>
    <source>
        <strain evidence="2">DTO 134E9</strain>
    </source>
</reference>
<sequence>MPPIGNAELNTAPLGTPSSHPGMALLGTGVVAEIAQAHIYNEAGTPVYTGPRAGTRIGKGVYMTEIAGQWRKPNSWYCQITAKYTEFQHTPKAWIPQYDSFGSLLWNGGEAAINRYIESLGHGWRPKYTIRLSELDEGAPKDENSILIPPALLEQNGGLLGLRAWCAPDVEEMGDNRADIGEWESVGGKRV</sequence>
<proteinExistence type="predicted"/>
<dbReference type="OrthoDB" id="4540223at2759"/>
<name>A0A1L9RR25_ASPWE</name>
<dbReference type="RefSeq" id="XP_040690999.1">
    <property type="nucleotide sequence ID" value="XM_040830682.1"/>
</dbReference>
<gene>
    <name evidence="1" type="ORF">ASPWEDRAFT_170810</name>
</gene>
<evidence type="ECO:0000313" key="2">
    <source>
        <dbReference type="Proteomes" id="UP000184383"/>
    </source>
</evidence>
<protein>
    <submittedName>
        <fullName evidence="1">Uncharacterized protein</fullName>
    </submittedName>
</protein>
<organism evidence="1 2">
    <name type="scientific">Aspergillus wentii DTO 134E9</name>
    <dbReference type="NCBI Taxonomy" id="1073089"/>
    <lineage>
        <taxon>Eukaryota</taxon>
        <taxon>Fungi</taxon>
        <taxon>Dikarya</taxon>
        <taxon>Ascomycota</taxon>
        <taxon>Pezizomycotina</taxon>
        <taxon>Eurotiomycetes</taxon>
        <taxon>Eurotiomycetidae</taxon>
        <taxon>Eurotiales</taxon>
        <taxon>Aspergillaceae</taxon>
        <taxon>Aspergillus</taxon>
        <taxon>Aspergillus subgen. Cremei</taxon>
    </lineage>
</organism>
<dbReference type="EMBL" id="KV878211">
    <property type="protein sequence ID" value="OJJ37323.1"/>
    <property type="molecule type" value="Genomic_DNA"/>
</dbReference>
<keyword evidence="2" id="KW-1185">Reference proteome</keyword>
<dbReference type="Proteomes" id="UP000184383">
    <property type="component" value="Unassembled WGS sequence"/>
</dbReference>
<dbReference type="AlphaFoldDB" id="A0A1L9RR25"/>
<dbReference type="STRING" id="1073089.A0A1L9RR25"/>
<dbReference type="InterPro" id="IPR045564">
    <property type="entry name" value="DUF5910"/>
</dbReference>